<dbReference type="InterPro" id="IPR011990">
    <property type="entry name" value="TPR-like_helical_dom_sf"/>
</dbReference>
<dbReference type="STRING" id="486041.B0E1V7"/>
<feature type="compositionally biased region" description="Polar residues" evidence="1">
    <location>
        <begin position="125"/>
        <end position="140"/>
    </location>
</feature>
<dbReference type="AlphaFoldDB" id="B0E1V7"/>
<dbReference type="EMBL" id="DS547171">
    <property type="protein sequence ID" value="EDQ99158.1"/>
    <property type="molecule type" value="Genomic_DNA"/>
</dbReference>
<dbReference type="Gene3D" id="1.25.40.10">
    <property type="entry name" value="Tetratricopeptide repeat domain"/>
    <property type="match status" value="1"/>
</dbReference>
<dbReference type="HOGENOM" id="CLU_559050_0_0_1"/>
<organism evidence="3">
    <name type="scientific">Laccaria bicolor (strain S238N-H82 / ATCC MYA-4686)</name>
    <name type="common">Bicoloured deceiver</name>
    <name type="synonym">Laccaria laccata var. bicolor</name>
    <dbReference type="NCBI Taxonomy" id="486041"/>
    <lineage>
        <taxon>Eukaryota</taxon>
        <taxon>Fungi</taxon>
        <taxon>Dikarya</taxon>
        <taxon>Basidiomycota</taxon>
        <taxon>Agaricomycotina</taxon>
        <taxon>Agaricomycetes</taxon>
        <taxon>Agaricomycetidae</taxon>
        <taxon>Agaricales</taxon>
        <taxon>Agaricineae</taxon>
        <taxon>Hydnangiaceae</taxon>
        <taxon>Laccaria</taxon>
    </lineage>
</organism>
<evidence type="ECO:0000313" key="2">
    <source>
        <dbReference type="EMBL" id="EDQ99158.1"/>
    </source>
</evidence>
<dbReference type="SUPFAM" id="SSF48452">
    <property type="entry name" value="TPR-like"/>
    <property type="match status" value="1"/>
</dbReference>
<evidence type="ECO:0000313" key="3">
    <source>
        <dbReference type="Proteomes" id="UP000001194"/>
    </source>
</evidence>
<dbReference type="OrthoDB" id="10255632at2759"/>
<dbReference type="GeneID" id="6085826"/>
<protein>
    <submittedName>
        <fullName evidence="2">Predicted protein</fullName>
    </submittedName>
</protein>
<feature type="region of interest" description="Disordered" evidence="1">
    <location>
        <begin position="121"/>
        <end position="140"/>
    </location>
</feature>
<dbReference type="Proteomes" id="UP000001194">
    <property type="component" value="Unassembled WGS sequence"/>
</dbReference>
<proteinExistence type="predicted"/>
<evidence type="ECO:0000256" key="1">
    <source>
        <dbReference type="SAM" id="MobiDB-lite"/>
    </source>
</evidence>
<keyword evidence="3" id="KW-1185">Reference proteome</keyword>
<reference evidence="2 3" key="1">
    <citation type="journal article" date="2008" name="Nature">
        <title>The genome of Laccaria bicolor provides insights into mycorrhizal symbiosis.</title>
        <authorList>
            <person name="Martin F."/>
            <person name="Aerts A."/>
            <person name="Ahren D."/>
            <person name="Brun A."/>
            <person name="Danchin E.G.J."/>
            <person name="Duchaussoy F."/>
            <person name="Gibon J."/>
            <person name="Kohler A."/>
            <person name="Lindquist E."/>
            <person name="Pereda V."/>
            <person name="Salamov A."/>
            <person name="Shapiro H.J."/>
            <person name="Wuyts J."/>
            <person name="Blaudez D."/>
            <person name="Buee M."/>
            <person name="Brokstein P."/>
            <person name="Canbaeck B."/>
            <person name="Cohen D."/>
            <person name="Courty P.E."/>
            <person name="Coutinho P.M."/>
            <person name="Delaruelle C."/>
            <person name="Detter J.C."/>
            <person name="Deveau A."/>
            <person name="DiFazio S."/>
            <person name="Duplessis S."/>
            <person name="Fraissinet-Tachet L."/>
            <person name="Lucic E."/>
            <person name="Frey-Klett P."/>
            <person name="Fourrey C."/>
            <person name="Feussner I."/>
            <person name="Gay G."/>
            <person name="Grimwood J."/>
            <person name="Hoegger P.J."/>
            <person name="Jain P."/>
            <person name="Kilaru S."/>
            <person name="Labbe J."/>
            <person name="Lin Y.C."/>
            <person name="Legue V."/>
            <person name="Le Tacon F."/>
            <person name="Marmeisse R."/>
            <person name="Melayah D."/>
            <person name="Montanini B."/>
            <person name="Muratet M."/>
            <person name="Nehls U."/>
            <person name="Niculita-Hirzel H."/>
            <person name="Oudot-Le Secq M.P."/>
            <person name="Peter M."/>
            <person name="Quesneville H."/>
            <person name="Rajashekar B."/>
            <person name="Reich M."/>
            <person name="Rouhier N."/>
            <person name="Schmutz J."/>
            <person name="Yin T."/>
            <person name="Chalot M."/>
            <person name="Henrissat B."/>
            <person name="Kuees U."/>
            <person name="Lucas S."/>
            <person name="Van de Peer Y."/>
            <person name="Podila G.K."/>
            <person name="Polle A."/>
            <person name="Pukkila P.J."/>
            <person name="Richardson P.M."/>
            <person name="Rouze P."/>
            <person name="Sanders I.R."/>
            <person name="Stajich J.E."/>
            <person name="Tunlid A."/>
            <person name="Tuskan G."/>
            <person name="Grigoriev I.V."/>
        </authorList>
    </citation>
    <scope>NUCLEOTIDE SEQUENCE [LARGE SCALE GENOMIC DNA]</scope>
    <source>
        <strain evidence="3">S238N-H82 / ATCC MYA-4686</strain>
    </source>
</reference>
<name>B0E1V7_LACBS</name>
<dbReference type="InParanoid" id="B0E1V7"/>
<sequence length="488" mass="54022">MKRAAMIFNLALEVVRNGQASPEVSSAFLLRFAESLALIEDVSRSSSVYNEALDHSSRLDTEEKGLTTLQRIHTRVKRLERAAMASHIFGLIQYCKEDVATSLEGMLQSLRLWNRTVDTLGRLNPSPQSSAKPSPESNPFEMTSMKEALMAEQTSAPAQSQPTPNKSYPPRSFIHDLEWRTAEGLFATLFALSHMYVTRGSPREAEYFAQQAQDLAEALNVPTVVGRAFTRKAEVQLHLGQLQEANATLEKAAALLSHLPGVDTIIVHRLRAECNERSAQHEDAQELYLSTMKMLEELDGAFQQFETLAFGPRRSLGTSPRTKLLPDTVAPELLAAVLHQHNLNGLLEKFLSLPSSSRMKANENSLMGKLTLYNVYARFRADMFLSSLTESSELFIFSFVAETYQYIVAIAIPMGMSTTHKVAFALPTQDVLNALEEAEKLFQANLSLTSWNGSVLKLRDAAISSGNTEFISSFSTKSIAPVLFGPSP</sequence>
<accession>B0E1V7</accession>
<dbReference type="RefSeq" id="XP_001890175.1">
    <property type="nucleotide sequence ID" value="XM_001890140.1"/>
</dbReference>
<gene>
    <name evidence="2" type="ORF">LACBIDRAFT_317502</name>
</gene>
<dbReference type="KEGG" id="lbc:LACBIDRAFT_317502"/>